<name>A0A0U3DJ12_9EURY</name>
<protein>
    <recommendedName>
        <fullName evidence="3">DUF4367 domain-containing protein</fullName>
    </recommendedName>
</protein>
<organism evidence="1 2">
    <name type="scientific">Methanobrevibacter millerae</name>
    <dbReference type="NCBI Taxonomy" id="230361"/>
    <lineage>
        <taxon>Archaea</taxon>
        <taxon>Methanobacteriati</taxon>
        <taxon>Methanobacteriota</taxon>
        <taxon>Methanomada group</taxon>
        <taxon>Methanobacteria</taxon>
        <taxon>Methanobacteriales</taxon>
        <taxon>Methanobacteriaceae</taxon>
        <taxon>Methanobrevibacter</taxon>
    </lineage>
</organism>
<dbReference type="PATRIC" id="fig|230361.4.peg.101"/>
<dbReference type="RefSeq" id="WP_058738276.1">
    <property type="nucleotide sequence ID" value="NZ_CP011266.1"/>
</dbReference>
<dbReference type="GeneID" id="26735081"/>
<dbReference type="Proteomes" id="UP000067738">
    <property type="component" value="Chromosome"/>
</dbReference>
<evidence type="ECO:0000313" key="1">
    <source>
        <dbReference type="EMBL" id="ALT67910.1"/>
    </source>
</evidence>
<dbReference type="AlphaFoldDB" id="A0A0U3DJ12"/>
<dbReference type="KEGG" id="mmil:sm9_0100"/>
<accession>A0A0U3DJ12</accession>
<dbReference type="EMBL" id="CP011266">
    <property type="protein sequence ID" value="ALT67910.1"/>
    <property type="molecule type" value="Genomic_DNA"/>
</dbReference>
<evidence type="ECO:0000313" key="2">
    <source>
        <dbReference type="Proteomes" id="UP000067738"/>
    </source>
</evidence>
<keyword evidence="2" id="KW-1185">Reference proteome</keyword>
<gene>
    <name evidence="1" type="ORF">sm9_0100</name>
</gene>
<sequence length="136" mass="15008">MNKKIFLIGILLVLAVSVVAVSAVNFNTPDGFEVKKDLGSENKEVSLMGVDAKQNVTIMQKNDQQINVSTYELSKDANLTRDGMKESIVEKTISGKQGFFEQKDGKSVFIFQDQDNKRVIVNIEAPSEDLIAAVLK</sequence>
<evidence type="ECO:0008006" key="3">
    <source>
        <dbReference type="Google" id="ProtNLM"/>
    </source>
</evidence>
<reference evidence="1 2" key="1">
    <citation type="submission" date="2015-04" db="EMBL/GenBank/DDBJ databases">
        <title>The complete genome sequence of the rumen methanogen Methanobrevibacter millerae SM9.</title>
        <authorList>
            <person name="Leahy S.C."/>
            <person name="Kelly W.J."/>
            <person name="Pacheco D.M."/>
            <person name="Li D."/>
            <person name="Altermann E."/>
            <person name="Attwood G.T."/>
        </authorList>
    </citation>
    <scope>NUCLEOTIDE SEQUENCE [LARGE SCALE GENOMIC DNA]</scope>
    <source>
        <strain evidence="1 2">SM9</strain>
    </source>
</reference>
<proteinExistence type="predicted"/>